<keyword evidence="5" id="KW-0560">Oxidoreductase</keyword>
<organism evidence="7 8">
    <name type="scientific">Beta vulgaris subsp. vulgaris</name>
    <name type="common">Beet</name>
    <dbReference type="NCBI Taxonomy" id="3555"/>
    <lineage>
        <taxon>Eukaryota</taxon>
        <taxon>Viridiplantae</taxon>
        <taxon>Streptophyta</taxon>
        <taxon>Embryophyta</taxon>
        <taxon>Tracheophyta</taxon>
        <taxon>Spermatophyta</taxon>
        <taxon>Magnoliopsida</taxon>
        <taxon>eudicotyledons</taxon>
        <taxon>Gunneridae</taxon>
        <taxon>Pentapetalae</taxon>
        <taxon>Caryophyllales</taxon>
        <taxon>Chenopodiaceae</taxon>
        <taxon>Betoideae</taxon>
        <taxon>Beta</taxon>
    </lineage>
</organism>
<evidence type="ECO:0000256" key="6">
    <source>
        <dbReference type="SAM" id="Phobius"/>
    </source>
</evidence>
<accession>A0A0J8BC52</accession>
<dbReference type="OrthoDB" id="47007at2759"/>
<dbReference type="SUPFAM" id="SSF51735">
    <property type="entry name" value="NAD(P)-binding Rossmann-fold domains"/>
    <property type="match status" value="1"/>
</dbReference>
<dbReference type="Pfam" id="PF00106">
    <property type="entry name" value="adh_short"/>
    <property type="match status" value="1"/>
</dbReference>
<keyword evidence="6" id="KW-1133">Transmembrane helix</keyword>
<dbReference type="GO" id="GO:0005829">
    <property type="term" value="C:cytosol"/>
    <property type="evidence" value="ECO:0007669"/>
    <property type="project" value="TreeGrafter"/>
</dbReference>
<dbReference type="AlphaFoldDB" id="A0A0J8BC52"/>
<dbReference type="PANTHER" id="PTHR43391:SF89">
    <property type="entry name" value="11-BETA-HYDROXYSTEROID DEHYDROGENASE 1A-RELATED"/>
    <property type="match status" value="1"/>
</dbReference>
<reference evidence="7 8" key="1">
    <citation type="journal article" date="2014" name="Nature">
        <title>The genome of the recently domesticated crop plant sugar beet (Beta vulgaris).</title>
        <authorList>
            <person name="Dohm J.C."/>
            <person name="Minoche A.E."/>
            <person name="Holtgrawe D."/>
            <person name="Capella-Gutierrez S."/>
            <person name="Zakrzewski F."/>
            <person name="Tafer H."/>
            <person name="Rupp O."/>
            <person name="Sorensen T.R."/>
            <person name="Stracke R."/>
            <person name="Reinhardt R."/>
            <person name="Goesmann A."/>
            <person name="Kraft T."/>
            <person name="Schulz B."/>
            <person name="Stadler P.F."/>
            <person name="Schmidt T."/>
            <person name="Gabaldon T."/>
            <person name="Lehrach H."/>
            <person name="Weisshaar B."/>
            <person name="Himmelbauer H."/>
        </authorList>
    </citation>
    <scope>NUCLEOTIDE SEQUENCE [LARGE SCALE GENOMIC DNA]</scope>
    <source>
        <tissue evidence="7">Taproot</tissue>
    </source>
</reference>
<keyword evidence="6" id="KW-0472">Membrane</keyword>
<dbReference type="OMA" id="WHKENCA"/>
<evidence type="ECO:0000256" key="5">
    <source>
        <dbReference type="ARBA" id="ARBA00023002"/>
    </source>
</evidence>
<gene>
    <name evidence="7" type="ORF">BVRB_5g126460</name>
</gene>
<dbReference type="InterPro" id="IPR036291">
    <property type="entry name" value="NAD(P)-bd_dom_sf"/>
</dbReference>
<feature type="transmembrane region" description="Helical" evidence="6">
    <location>
        <begin position="15"/>
        <end position="41"/>
    </location>
</feature>
<dbReference type="Proteomes" id="UP000035740">
    <property type="component" value="Unassembled WGS sequence"/>
</dbReference>
<evidence type="ECO:0000313" key="8">
    <source>
        <dbReference type="Proteomes" id="UP000035740"/>
    </source>
</evidence>
<dbReference type="PANTHER" id="PTHR43391">
    <property type="entry name" value="RETINOL DEHYDROGENASE-RELATED"/>
    <property type="match status" value="1"/>
</dbReference>
<comment type="similarity">
    <text evidence="2">Belongs to the short-chain dehydrogenases/reductases (SDR) family.</text>
</comment>
<evidence type="ECO:0000256" key="4">
    <source>
        <dbReference type="ARBA" id="ARBA00022968"/>
    </source>
</evidence>
<dbReference type="InterPro" id="IPR002347">
    <property type="entry name" value="SDR_fam"/>
</dbReference>
<protein>
    <submittedName>
        <fullName evidence="7">Uncharacterized protein</fullName>
    </submittedName>
</protein>
<name>A0A0J8BC52_BETVV</name>
<dbReference type="PRINTS" id="PR00081">
    <property type="entry name" value="GDHRDH"/>
</dbReference>
<evidence type="ECO:0000313" key="7">
    <source>
        <dbReference type="EMBL" id="KMS97502.1"/>
    </source>
</evidence>
<evidence type="ECO:0000256" key="1">
    <source>
        <dbReference type="ARBA" id="ARBA00004606"/>
    </source>
</evidence>
<dbReference type="GO" id="GO:0016020">
    <property type="term" value="C:membrane"/>
    <property type="evidence" value="ECO:0007669"/>
    <property type="project" value="UniProtKB-SubCell"/>
</dbReference>
<keyword evidence="3" id="KW-0521">NADP</keyword>
<comment type="subcellular location">
    <subcellularLocation>
        <location evidence="1">Membrane</location>
        <topology evidence="1">Single-pass type II membrane protein</topology>
    </subcellularLocation>
</comment>
<dbReference type="Gene3D" id="3.40.50.720">
    <property type="entry name" value="NAD(P)-binding Rossmann-like Domain"/>
    <property type="match status" value="2"/>
</dbReference>
<evidence type="ECO:0000256" key="3">
    <source>
        <dbReference type="ARBA" id="ARBA00022857"/>
    </source>
</evidence>
<keyword evidence="8" id="KW-1185">Reference proteome</keyword>
<dbReference type="Gramene" id="KMS97502">
    <property type="protein sequence ID" value="KMS97502"/>
    <property type="gene ID" value="BVRB_5g126460"/>
</dbReference>
<proteinExistence type="inferred from homology"/>
<dbReference type="GO" id="GO:0072582">
    <property type="term" value="F:17-beta-hydroxysteroid dehydrogenase (NADP+) activity"/>
    <property type="evidence" value="ECO:0007669"/>
    <property type="project" value="TreeGrafter"/>
</dbReference>
<keyword evidence="4" id="KW-0735">Signal-anchor</keyword>
<dbReference type="EMBL" id="KQ090310">
    <property type="protein sequence ID" value="KMS97502.1"/>
    <property type="molecule type" value="Genomic_DNA"/>
</dbReference>
<evidence type="ECO:0000256" key="2">
    <source>
        <dbReference type="ARBA" id="ARBA00006484"/>
    </source>
</evidence>
<dbReference type="GO" id="GO:0008202">
    <property type="term" value="P:steroid metabolic process"/>
    <property type="evidence" value="ECO:0007669"/>
    <property type="project" value="TreeGrafter"/>
</dbReference>
<keyword evidence="6" id="KW-0812">Transmembrane</keyword>
<sequence>MDLINTFLNLTAPPFTFVSLCLLLPPFQILKFILSIFASFYPEDVFGKVVLITGASSGIGEHLAYEYAKRGACLVLSARREGSLREVADLCLEMGAPDAIVVSGDVAKVEDCRRIIDATISRYGRLDHLVNNAGVVGVNQFDELEDVTRMRPVMASKAAMLAFFETLRVELGSDVKITIVTPGVIESEFTKGKVWTEGGMKVDQELRDVQVNVIPVGTVEGTAKSIIRSVCRGDRYVTTPAWFKVTYFLKMLCPEVLEWAYRFLFLTSTDDSPTGAMGKHMVDFPGAKAMLYPPGIQSSDVKTD</sequence>